<comment type="caution">
    <text evidence="1">The sequence shown here is derived from an EMBL/GenBank/DDBJ whole genome shotgun (WGS) entry which is preliminary data.</text>
</comment>
<organism evidence="1 2">
    <name type="scientific">Diploptera punctata</name>
    <name type="common">Pacific beetle cockroach</name>
    <dbReference type="NCBI Taxonomy" id="6984"/>
    <lineage>
        <taxon>Eukaryota</taxon>
        <taxon>Metazoa</taxon>
        <taxon>Ecdysozoa</taxon>
        <taxon>Arthropoda</taxon>
        <taxon>Hexapoda</taxon>
        <taxon>Insecta</taxon>
        <taxon>Pterygota</taxon>
        <taxon>Neoptera</taxon>
        <taxon>Polyneoptera</taxon>
        <taxon>Dictyoptera</taxon>
        <taxon>Blattodea</taxon>
        <taxon>Blaberoidea</taxon>
        <taxon>Blaberidae</taxon>
        <taxon>Diplopterinae</taxon>
        <taxon>Diploptera</taxon>
    </lineage>
</organism>
<evidence type="ECO:0008006" key="3">
    <source>
        <dbReference type="Google" id="ProtNLM"/>
    </source>
</evidence>
<dbReference type="AlphaFoldDB" id="A0AAD7Z483"/>
<accession>A0AAD7Z483</accession>
<reference evidence="1" key="1">
    <citation type="journal article" date="2023" name="IScience">
        <title>Live-bearing cockroach genome reveals convergent evolutionary mechanisms linked to viviparity in insects and beyond.</title>
        <authorList>
            <person name="Fouks B."/>
            <person name="Harrison M.C."/>
            <person name="Mikhailova A.A."/>
            <person name="Marchal E."/>
            <person name="English S."/>
            <person name="Carruthers M."/>
            <person name="Jennings E.C."/>
            <person name="Chiamaka E.L."/>
            <person name="Frigard R.A."/>
            <person name="Pippel M."/>
            <person name="Attardo G.M."/>
            <person name="Benoit J.B."/>
            <person name="Bornberg-Bauer E."/>
            <person name="Tobe S.S."/>
        </authorList>
    </citation>
    <scope>NUCLEOTIDE SEQUENCE</scope>
    <source>
        <strain evidence="1">Stay&amp;Tobe</strain>
    </source>
</reference>
<keyword evidence="2" id="KW-1185">Reference proteome</keyword>
<evidence type="ECO:0000313" key="2">
    <source>
        <dbReference type="Proteomes" id="UP001233999"/>
    </source>
</evidence>
<proteinExistence type="predicted"/>
<name>A0AAD7Z483_DIPPU</name>
<dbReference type="Proteomes" id="UP001233999">
    <property type="component" value="Unassembled WGS sequence"/>
</dbReference>
<reference evidence="1" key="2">
    <citation type="submission" date="2023-05" db="EMBL/GenBank/DDBJ databases">
        <authorList>
            <person name="Fouks B."/>
        </authorList>
    </citation>
    <scope>NUCLEOTIDE SEQUENCE</scope>
    <source>
        <strain evidence="1">Stay&amp;Tobe</strain>
        <tissue evidence="1">Testes</tissue>
    </source>
</reference>
<gene>
    <name evidence="1" type="ORF">L9F63_009096</name>
</gene>
<dbReference type="InterPro" id="IPR059162">
    <property type="entry name" value="RIIAD1"/>
</dbReference>
<evidence type="ECO:0000313" key="1">
    <source>
        <dbReference type="EMBL" id="KAJ9573532.1"/>
    </source>
</evidence>
<protein>
    <recommendedName>
        <fullName evidence="3">RIIa domain-containing protein</fullName>
    </recommendedName>
</protein>
<dbReference type="EMBL" id="JASPKZ010010696">
    <property type="protein sequence ID" value="KAJ9573532.1"/>
    <property type="molecule type" value="Genomic_DNA"/>
</dbReference>
<dbReference type="CDD" id="cd22971">
    <property type="entry name" value="DD_RIIAD1"/>
    <property type="match status" value="1"/>
</dbReference>
<sequence>MVDNSTPSDIPFKNHPLRNPHGMLDYEYGVLTVSQQRALDTLKTNTIQENHIYLASHPEVRAIVCLLLRAFYNRKPNNVPEFARKFVMQPNFEDMVKEYLIQHEKKTSFVEVSDGNKNVSILNGIFPSSIPCISGDALKKIPTSSVTKKDKLSFDSSENAHLEESKPVKNSEESVSSVLEEILKNVNSFIQSKESSSSIVNEDDYY</sequence>